<evidence type="ECO:0000313" key="19">
    <source>
        <dbReference type="Proteomes" id="UP000261660"/>
    </source>
</evidence>
<dbReference type="Pfam" id="PF04928">
    <property type="entry name" value="PAP_central"/>
    <property type="match status" value="1"/>
</dbReference>
<feature type="binding site" evidence="14">
    <location>
        <position position="172"/>
    </location>
    <ligand>
        <name>Mg(2+)</name>
        <dbReference type="ChEBI" id="CHEBI:18420"/>
        <label>2</label>
        <note>catalytic</note>
    </ligand>
</feature>
<dbReference type="AlphaFoldDB" id="A0A3Q3EM86"/>
<evidence type="ECO:0000256" key="1">
    <source>
        <dbReference type="ARBA" id="ARBA00001936"/>
    </source>
</evidence>
<feature type="binding site" evidence="13">
    <location>
        <begin position="118"/>
        <end position="120"/>
    </location>
    <ligand>
        <name>ATP</name>
        <dbReference type="ChEBI" id="CHEBI:30616"/>
    </ligand>
</feature>
<feature type="binding site" evidence="13">
    <location>
        <position position="242"/>
    </location>
    <ligand>
        <name>ATP</name>
        <dbReference type="ChEBI" id="CHEBI:30616"/>
    </ligand>
</feature>
<feature type="binding site" evidence="13">
    <location>
        <begin position="251"/>
        <end position="252"/>
    </location>
    <ligand>
        <name>ATP</name>
        <dbReference type="ChEBI" id="CHEBI:30616"/>
    </ligand>
</feature>
<dbReference type="EC" id="2.7.7.19" evidence="12"/>
<dbReference type="GO" id="GO:0046872">
    <property type="term" value="F:metal ion binding"/>
    <property type="evidence" value="ECO:0007669"/>
    <property type="project" value="UniProtKB-KW"/>
</dbReference>
<evidence type="ECO:0000256" key="12">
    <source>
        <dbReference type="PIRNR" id="PIRNR018425"/>
    </source>
</evidence>
<evidence type="ECO:0000256" key="8">
    <source>
        <dbReference type="ARBA" id="ARBA00022840"/>
    </source>
</evidence>
<dbReference type="Gene3D" id="1.10.1410.10">
    <property type="match status" value="1"/>
</dbReference>
<dbReference type="FunFam" id="3.30.460.10:FF:000002">
    <property type="entry name" value="Poly(A) polymerase alpha, putative"/>
    <property type="match status" value="1"/>
</dbReference>
<dbReference type="GO" id="GO:0006397">
    <property type="term" value="P:mRNA processing"/>
    <property type="evidence" value="ECO:0007669"/>
    <property type="project" value="UniProtKB-KW"/>
</dbReference>
<dbReference type="PANTHER" id="PTHR10682:SF10">
    <property type="entry name" value="POLYNUCLEOTIDE ADENYLYLTRANSFERASE"/>
    <property type="match status" value="1"/>
</dbReference>
<dbReference type="InterPro" id="IPR007012">
    <property type="entry name" value="PolA_pol_cen_dom"/>
</dbReference>
<protein>
    <recommendedName>
        <fullName evidence="12">Poly(A) polymerase</fullName>
        <ecNumber evidence="12">2.7.7.19</ecNumber>
    </recommendedName>
</protein>
<organism evidence="18 19">
    <name type="scientific">Labrus bergylta</name>
    <name type="common">ballan wrasse</name>
    <dbReference type="NCBI Taxonomy" id="56723"/>
    <lineage>
        <taxon>Eukaryota</taxon>
        <taxon>Metazoa</taxon>
        <taxon>Chordata</taxon>
        <taxon>Craniata</taxon>
        <taxon>Vertebrata</taxon>
        <taxon>Euteleostomi</taxon>
        <taxon>Actinopterygii</taxon>
        <taxon>Neopterygii</taxon>
        <taxon>Teleostei</taxon>
        <taxon>Neoteleostei</taxon>
        <taxon>Acanthomorphata</taxon>
        <taxon>Eupercaria</taxon>
        <taxon>Labriformes</taxon>
        <taxon>Labridae</taxon>
        <taxon>Labrus</taxon>
    </lineage>
</organism>
<keyword evidence="5 12" id="KW-0808">Transferase</keyword>
<evidence type="ECO:0000256" key="3">
    <source>
        <dbReference type="ARBA" id="ARBA00010912"/>
    </source>
</evidence>
<keyword evidence="19" id="KW-1185">Reference proteome</keyword>
<evidence type="ECO:0000259" key="17">
    <source>
        <dbReference type="Pfam" id="PF20750"/>
    </source>
</evidence>
<comment type="cofactor">
    <cofactor evidence="1">
        <name>Mn(2+)</name>
        <dbReference type="ChEBI" id="CHEBI:29035"/>
    </cofactor>
</comment>
<feature type="binding site" evidence="14">
    <location>
        <position position="118"/>
    </location>
    <ligand>
        <name>Mg(2+)</name>
        <dbReference type="ChEBI" id="CHEBI:18420"/>
        <label>1</label>
        <note>catalytic</note>
    </ligand>
</feature>
<dbReference type="CDD" id="cd05402">
    <property type="entry name" value="NT_PAP_TUTase"/>
    <property type="match status" value="1"/>
</dbReference>
<feature type="domain" description="Poly(A) polymerase central" evidence="16">
    <location>
        <begin position="224"/>
        <end position="366"/>
    </location>
</feature>
<dbReference type="GO" id="GO:0003723">
    <property type="term" value="F:RNA binding"/>
    <property type="evidence" value="ECO:0007669"/>
    <property type="project" value="UniProtKB-UniRule"/>
</dbReference>
<evidence type="ECO:0000256" key="5">
    <source>
        <dbReference type="ARBA" id="ARBA00022679"/>
    </source>
</evidence>
<accession>A0A3Q3EM86</accession>
<evidence type="ECO:0000256" key="6">
    <source>
        <dbReference type="ARBA" id="ARBA00022723"/>
    </source>
</evidence>
<evidence type="ECO:0000313" key="18">
    <source>
        <dbReference type="Ensembl" id="ENSLBEP00000008651.1"/>
    </source>
</evidence>
<dbReference type="InterPro" id="IPR048840">
    <property type="entry name" value="PolA_pol_NTPase"/>
</dbReference>
<evidence type="ECO:0000256" key="2">
    <source>
        <dbReference type="ARBA" id="ARBA00004123"/>
    </source>
</evidence>
<dbReference type="STRING" id="56723.ENSLBEP00000008651"/>
<keyword evidence="10 12" id="KW-0539">Nucleus</keyword>
<dbReference type="GeneTree" id="ENSGT00940000168779"/>
<dbReference type="InParanoid" id="A0A3Q3EM86"/>
<evidence type="ECO:0000256" key="13">
    <source>
        <dbReference type="PIRSR" id="PIRSR018425-1"/>
    </source>
</evidence>
<evidence type="ECO:0000259" key="16">
    <source>
        <dbReference type="Pfam" id="PF04928"/>
    </source>
</evidence>
<dbReference type="GO" id="GO:0005524">
    <property type="term" value="F:ATP binding"/>
    <property type="evidence" value="ECO:0007669"/>
    <property type="project" value="UniProtKB-UniRule"/>
</dbReference>
<keyword evidence="6 14" id="KW-0479">Metal-binding</keyword>
<feature type="binding site" evidence="14">
    <location>
        <position position="120"/>
    </location>
    <ligand>
        <name>Mg(2+)</name>
        <dbReference type="ChEBI" id="CHEBI:18420"/>
        <label>2</label>
        <note>catalytic</note>
    </ligand>
</feature>
<dbReference type="Proteomes" id="UP000261660">
    <property type="component" value="Unplaced"/>
</dbReference>
<reference evidence="18" key="1">
    <citation type="submission" date="2025-08" db="UniProtKB">
        <authorList>
            <consortium name="Ensembl"/>
        </authorList>
    </citation>
    <scope>IDENTIFICATION</scope>
</reference>
<sequence>MSLFSKTMKKQSQTPPSIPDTSNWYGITPPISEALPEEADLVRTKKLVDVLKSCGIFEDDLELQHRENVVKKLESLFKDWLKEMCESMNLPEVVTAKVGGKVFPFGSYNLGAHTKGADIDALCVGPGFLERKQFFTSFYEKLKAQKEAKDLRAVEEAFVPVIKLSYEGIEIDLVYARVAQRSVPQDIDILNDNFVKGIDIHCVRSLNGYRVTEEILRNVPNVFTFRLALRAIKLWAKRRNIYSNMLGFLGGVSWAILVARISQAYPNASASTLVTKFFKVYNMWEWPIPIMLKRIVDQGFQLPVWNPRVTDRAHLMPVITPSYPQQNSTCNVTRSTLAIIQEEIKRGHTITEEILQNKENWSKLFETSDFLEQYKYVLFIDLFTVKTQFNLSACNRCIES</sequence>
<evidence type="ECO:0000256" key="7">
    <source>
        <dbReference type="ARBA" id="ARBA00022741"/>
    </source>
</evidence>
<dbReference type="SUPFAM" id="SSF81301">
    <property type="entry name" value="Nucleotidyltransferase"/>
    <property type="match status" value="1"/>
</dbReference>
<evidence type="ECO:0000256" key="11">
    <source>
        <dbReference type="ARBA" id="ARBA00048830"/>
    </source>
</evidence>
<feature type="compositionally biased region" description="Polar residues" evidence="15">
    <location>
        <begin position="10"/>
        <end position="24"/>
    </location>
</feature>
<evidence type="ECO:0000256" key="14">
    <source>
        <dbReference type="PIRSR" id="PIRSR018425-2"/>
    </source>
</evidence>
<dbReference type="Ensembl" id="ENSLBET00000009094.1">
    <property type="protein sequence ID" value="ENSLBEP00000008651.1"/>
    <property type="gene ID" value="ENSLBEG00000006559.1"/>
</dbReference>
<evidence type="ECO:0000256" key="9">
    <source>
        <dbReference type="ARBA" id="ARBA00022842"/>
    </source>
</evidence>
<feature type="region of interest" description="Disordered" evidence="15">
    <location>
        <begin position="1"/>
        <end position="24"/>
    </location>
</feature>
<feature type="binding site" evidence="14">
    <location>
        <position position="118"/>
    </location>
    <ligand>
        <name>Mg(2+)</name>
        <dbReference type="ChEBI" id="CHEBI:18420"/>
        <label>2</label>
        <note>catalytic</note>
    </ligand>
</feature>
<proteinExistence type="inferred from homology"/>
<evidence type="ECO:0000256" key="15">
    <source>
        <dbReference type="SAM" id="MobiDB-lite"/>
    </source>
</evidence>
<dbReference type="PANTHER" id="PTHR10682">
    <property type="entry name" value="POLY A POLYMERASE"/>
    <property type="match status" value="1"/>
</dbReference>
<comment type="similarity">
    <text evidence="3 12">Belongs to the poly(A) polymerase family.</text>
</comment>
<keyword evidence="7 12" id="KW-0547">Nucleotide-binding</keyword>
<dbReference type="Pfam" id="PF20750">
    <property type="entry name" value="PAP_NTPase"/>
    <property type="match status" value="1"/>
</dbReference>
<dbReference type="FunFam" id="1.10.1410.10:FF:000001">
    <property type="entry name" value="Putative poly(A) polymerase gamma"/>
    <property type="match status" value="1"/>
</dbReference>
<comment type="cofactor">
    <cofactor evidence="14">
        <name>Mg(2+)</name>
        <dbReference type="ChEBI" id="CHEBI:18420"/>
    </cofactor>
    <text evidence="14">Binds 2 magnesium ions. Also active with manganese.</text>
</comment>
<dbReference type="InterPro" id="IPR043519">
    <property type="entry name" value="NT_sf"/>
</dbReference>
<dbReference type="GO" id="GO:1990817">
    <property type="term" value="F:poly(A) RNA polymerase activity"/>
    <property type="evidence" value="ECO:0007669"/>
    <property type="project" value="UniProtKB-UniRule"/>
</dbReference>
<dbReference type="PIRSF" id="PIRSF018425">
    <property type="entry name" value="PolyA_polymerase"/>
    <property type="match status" value="1"/>
</dbReference>
<comment type="catalytic activity">
    <reaction evidence="11 12">
        <text>RNA(n) + ATP = RNA(n)-3'-adenine ribonucleotide + diphosphate</text>
        <dbReference type="Rhea" id="RHEA:11332"/>
        <dbReference type="Rhea" id="RHEA-COMP:14527"/>
        <dbReference type="Rhea" id="RHEA-COMP:17347"/>
        <dbReference type="ChEBI" id="CHEBI:30616"/>
        <dbReference type="ChEBI" id="CHEBI:33019"/>
        <dbReference type="ChEBI" id="CHEBI:140395"/>
        <dbReference type="ChEBI" id="CHEBI:173115"/>
        <dbReference type="EC" id="2.7.7.19"/>
    </reaction>
</comment>
<keyword evidence="4 12" id="KW-0507">mRNA processing</keyword>
<dbReference type="Gene3D" id="3.30.460.10">
    <property type="entry name" value="Beta Polymerase, domain 2"/>
    <property type="match status" value="1"/>
</dbReference>
<evidence type="ECO:0000256" key="4">
    <source>
        <dbReference type="ARBA" id="ARBA00022664"/>
    </source>
</evidence>
<feature type="binding site" evidence="14">
    <location>
        <position position="120"/>
    </location>
    <ligand>
        <name>Mg(2+)</name>
        <dbReference type="ChEBI" id="CHEBI:18420"/>
        <label>1</label>
        <note>catalytic</note>
    </ligand>
</feature>
<keyword evidence="8 12" id="KW-0067">ATP-binding</keyword>
<comment type="function">
    <text evidence="12">Polymerase that creates the 3'-poly(A) tail of mRNA's.</text>
</comment>
<reference evidence="18" key="2">
    <citation type="submission" date="2025-09" db="UniProtKB">
        <authorList>
            <consortium name="Ensembl"/>
        </authorList>
    </citation>
    <scope>IDENTIFICATION</scope>
</reference>
<feature type="binding site" evidence="13">
    <location>
        <position position="172"/>
    </location>
    <ligand>
        <name>ATP</name>
        <dbReference type="ChEBI" id="CHEBI:30616"/>
    </ligand>
</feature>
<name>A0A3Q3EM86_9LABR</name>
<keyword evidence="9 14" id="KW-0460">Magnesium</keyword>
<dbReference type="SUPFAM" id="SSF81631">
    <property type="entry name" value="PAP/OAS1 substrate-binding domain"/>
    <property type="match status" value="1"/>
</dbReference>
<feature type="domain" description="Poly(A) polymerase nucleotidyltransferase" evidence="17">
    <location>
        <begin position="26"/>
        <end position="219"/>
    </location>
</feature>
<dbReference type="InterPro" id="IPR014492">
    <property type="entry name" value="PolyA_polymerase"/>
</dbReference>
<feature type="binding site" evidence="13">
    <location>
        <position position="233"/>
    </location>
    <ligand>
        <name>ATP</name>
        <dbReference type="ChEBI" id="CHEBI:30616"/>
    </ligand>
</feature>
<evidence type="ECO:0000256" key="10">
    <source>
        <dbReference type="ARBA" id="ARBA00023242"/>
    </source>
</evidence>
<feature type="binding site" evidence="13">
    <location>
        <begin position="105"/>
        <end position="107"/>
    </location>
    <ligand>
        <name>ATP</name>
        <dbReference type="ChEBI" id="CHEBI:30616"/>
    </ligand>
</feature>
<comment type="subcellular location">
    <subcellularLocation>
        <location evidence="2 12">Nucleus</location>
    </subcellularLocation>
</comment>
<feature type="binding site" evidence="13">
    <location>
        <position position="114"/>
    </location>
    <ligand>
        <name>ATP</name>
        <dbReference type="ChEBI" id="CHEBI:30616"/>
    </ligand>
</feature>
<dbReference type="GO" id="GO:0005634">
    <property type="term" value="C:nucleus"/>
    <property type="evidence" value="ECO:0007669"/>
    <property type="project" value="UniProtKB-SubCell"/>
</dbReference>